<dbReference type="AlphaFoldDB" id="A0A9D1EW13"/>
<dbReference type="InterPro" id="IPR016181">
    <property type="entry name" value="Acyl_CoA_acyltransferase"/>
</dbReference>
<gene>
    <name evidence="4" type="ORF">IAB44_16510</name>
</gene>
<evidence type="ECO:0000256" key="2">
    <source>
        <dbReference type="ARBA" id="ARBA00023315"/>
    </source>
</evidence>
<reference evidence="4" key="2">
    <citation type="journal article" date="2021" name="PeerJ">
        <title>Extensive microbial diversity within the chicken gut microbiome revealed by metagenomics and culture.</title>
        <authorList>
            <person name="Gilroy R."/>
            <person name="Ravi A."/>
            <person name="Getino M."/>
            <person name="Pursley I."/>
            <person name="Horton D.L."/>
            <person name="Alikhan N.F."/>
            <person name="Baker D."/>
            <person name="Gharbi K."/>
            <person name="Hall N."/>
            <person name="Watson M."/>
            <person name="Adriaenssens E.M."/>
            <person name="Foster-Nyarko E."/>
            <person name="Jarju S."/>
            <person name="Secka A."/>
            <person name="Antonio M."/>
            <person name="Oren A."/>
            <person name="Chaudhuri R.R."/>
            <person name="La Ragione R."/>
            <person name="Hildebrand F."/>
            <person name="Pallen M.J."/>
        </authorList>
    </citation>
    <scope>NUCLEOTIDE SEQUENCE</scope>
    <source>
        <strain evidence="4">CHK190-19873</strain>
    </source>
</reference>
<dbReference type="SUPFAM" id="SSF55729">
    <property type="entry name" value="Acyl-CoA N-acyltransferases (Nat)"/>
    <property type="match status" value="1"/>
</dbReference>
<dbReference type="InterPro" id="IPR050832">
    <property type="entry name" value="Bact_Acetyltransf"/>
</dbReference>
<reference evidence="4" key="1">
    <citation type="submission" date="2020-10" db="EMBL/GenBank/DDBJ databases">
        <authorList>
            <person name="Gilroy R."/>
        </authorList>
    </citation>
    <scope>NUCLEOTIDE SEQUENCE</scope>
    <source>
        <strain evidence="4">CHK190-19873</strain>
    </source>
</reference>
<keyword evidence="1" id="KW-0808">Transferase</keyword>
<dbReference type="GO" id="GO:0016747">
    <property type="term" value="F:acyltransferase activity, transferring groups other than amino-acyl groups"/>
    <property type="evidence" value="ECO:0007669"/>
    <property type="project" value="InterPro"/>
</dbReference>
<sequence length="168" mass="18720">MKIRQETPEDYSEIYPLIREAFSQAEHADGTEQDLVVNLRREDAFIPELALVAEEGKELVGYILFTRAKVGGDDVLALAPLAVKPAYQRQGIGTALIREGHRIARELGFGYSLVLGSERYYPREGYRPAKDFGIEVPEGFPPENFMAIRLFDDAAPISGNVVYPKAFG</sequence>
<dbReference type="EMBL" id="DVIQ01000113">
    <property type="protein sequence ID" value="HIS33127.1"/>
    <property type="molecule type" value="Genomic_DNA"/>
</dbReference>
<protein>
    <submittedName>
        <fullName evidence="4">N-acetyltransferase</fullName>
    </submittedName>
</protein>
<dbReference type="CDD" id="cd04301">
    <property type="entry name" value="NAT_SF"/>
    <property type="match status" value="1"/>
</dbReference>
<evidence type="ECO:0000259" key="3">
    <source>
        <dbReference type="PROSITE" id="PS51186"/>
    </source>
</evidence>
<comment type="caution">
    <text evidence="4">The sequence shown here is derived from an EMBL/GenBank/DDBJ whole genome shotgun (WGS) entry which is preliminary data.</text>
</comment>
<evidence type="ECO:0000313" key="5">
    <source>
        <dbReference type="Proteomes" id="UP000823935"/>
    </source>
</evidence>
<dbReference type="Pfam" id="PF00583">
    <property type="entry name" value="Acetyltransf_1"/>
    <property type="match status" value="1"/>
</dbReference>
<evidence type="ECO:0000256" key="1">
    <source>
        <dbReference type="ARBA" id="ARBA00022679"/>
    </source>
</evidence>
<keyword evidence="2" id="KW-0012">Acyltransferase</keyword>
<dbReference type="PANTHER" id="PTHR43877:SF1">
    <property type="entry name" value="ACETYLTRANSFERASE"/>
    <property type="match status" value="1"/>
</dbReference>
<organism evidence="4 5">
    <name type="scientific">Candidatus Limivivens intestinipullorum</name>
    <dbReference type="NCBI Taxonomy" id="2840858"/>
    <lineage>
        <taxon>Bacteria</taxon>
        <taxon>Bacillati</taxon>
        <taxon>Bacillota</taxon>
        <taxon>Clostridia</taxon>
        <taxon>Lachnospirales</taxon>
        <taxon>Lachnospiraceae</taxon>
        <taxon>Lachnospiraceae incertae sedis</taxon>
        <taxon>Candidatus Limivivens</taxon>
    </lineage>
</organism>
<name>A0A9D1EW13_9FIRM</name>
<evidence type="ECO:0000313" key="4">
    <source>
        <dbReference type="EMBL" id="HIS33127.1"/>
    </source>
</evidence>
<accession>A0A9D1EW13</accession>
<feature type="domain" description="N-acetyltransferase" evidence="3">
    <location>
        <begin position="1"/>
        <end position="151"/>
    </location>
</feature>
<dbReference type="PROSITE" id="PS51186">
    <property type="entry name" value="GNAT"/>
    <property type="match status" value="1"/>
</dbReference>
<dbReference type="Proteomes" id="UP000823935">
    <property type="component" value="Unassembled WGS sequence"/>
</dbReference>
<proteinExistence type="predicted"/>
<dbReference type="PANTHER" id="PTHR43877">
    <property type="entry name" value="AMINOALKYLPHOSPHONATE N-ACETYLTRANSFERASE-RELATED-RELATED"/>
    <property type="match status" value="1"/>
</dbReference>
<dbReference type="Gene3D" id="3.40.630.30">
    <property type="match status" value="1"/>
</dbReference>
<dbReference type="InterPro" id="IPR000182">
    <property type="entry name" value="GNAT_dom"/>
</dbReference>